<dbReference type="Gene3D" id="1.10.3110.10">
    <property type="entry name" value="protoporphyrinogen ix oxidase, domain 3"/>
    <property type="match status" value="1"/>
</dbReference>
<dbReference type="Proteomes" id="UP000028864">
    <property type="component" value="Unassembled WGS sequence"/>
</dbReference>
<dbReference type="SUPFAM" id="SSF51905">
    <property type="entry name" value="FAD/NAD(P)-binding domain"/>
    <property type="match status" value="1"/>
</dbReference>
<proteinExistence type="predicted"/>
<dbReference type="AlphaFoldDB" id="A0AAV2WLG7"/>
<dbReference type="PANTHER" id="PTHR42923:SF3">
    <property type="entry name" value="PROTOPORPHYRINOGEN OXIDASE"/>
    <property type="match status" value="1"/>
</dbReference>
<dbReference type="InterPro" id="IPR002937">
    <property type="entry name" value="Amino_oxidase"/>
</dbReference>
<evidence type="ECO:0000259" key="1">
    <source>
        <dbReference type="Pfam" id="PF01593"/>
    </source>
</evidence>
<dbReference type="InterPro" id="IPR036188">
    <property type="entry name" value="FAD/NAD-bd_sf"/>
</dbReference>
<dbReference type="GO" id="GO:0016491">
    <property type="term" value="F:oxidoreductase activity"/>
    <property type="evidence" value="ECO:0007669"/>
    <property type="project" value="InterPro"/>
</dbReference>
<name>A0AAV2WLG7_MYCNE</name>
<organism evidence="2 3">
    <name type="scientific">Mycolicibacterium neoaurum</name>
    <name type="common">Mycobacterium neoaurum</name>
    <dbReference type="NCBI Taxonomy" id="1795"/>
    <lineage>
        <taxon>Bacteria</taxon>
        <taxon>Bacillati</taxon>
        <taxon>Actinomycetota</taxon>
        <taxon>Actinomycetes</taxon>
        <taxon>Mycobacteriales</taxon>
        <taxon>Mycobacteriaceae</taxon>
        <taxon>Mycolicibacterium</taxon>
    </lineage>
</organism>
<evidence type="ECO:0000313" key="2">
    <source>
        <dbReference type="EMBL" id="CDQ44776.1"/>
    </source>
</evidence>
<dbReference type="Gene3D" id="3.50.50.60">
    <property type="entry name" value="FAD/NAD(P)-binding domain"/>
    <property type="match status" value="1"/>
</dbReference>
<evidence type="ECO:0000313" key="3">
    <source>
        <dbReference type="Proteomes" id="UP000028864"/>
    </source>
</evidence>
<feature type="domain" description="Amine oxidase" evidence="1">
    <location>
        <begin position="9"/>
        <end position="426"/>
    </location>
</feature>
<dbReference type="EMBL" id="LK021338">
    <property type="protein sequence ID" value="CDQ44776.1"/>
    <property type="molecule type" value="Genomic_DNA"/>
</dbReference>
<protein>
    <submittedName>
        <fullName evidence="2">Protoporphyrinogen oxidase</fullName>
    </submittedName>
</protein>
<dbReference type="Pfam" id="PF01593">
    <property type="entry name" value="Amino_oxidase"/>
    <property type="match status" value="1"/>
</dbReference>
<dbReference type="RefSeq" id="WP_030136666.1">
    <property type="nucleotide sequence ID" value="NZ_LK021338.1"/>
</dbReference>
<gene>
    <name evidence="2" type="primary">hemG</name>
    <name evidence="2" type="ORF">BN1047_02656</name>
</gene>
<reference evidence="2" key="1">
    <citation type="submission" date="2014-05" db="EMBL/GenBank/DDBJ databases">
        <authorList>
            <person name="Urmite Genomes"/>
        </authorList>
    </citation>
    <scope>NUCLEOTIDE SEQUENCE</scope>
    <source>
        <strain evidence="2">DSM 44074</strain>
    </source>
</reference>
<dbReference type="InterPro" id="IPR050464">
    <property type="entry name" value="Zeta_carotene_desat/Oxidored"/>
</dbReference>
<reference evidence="2" key="2">
    <citation type="submission" date="2015-09" db="EMBL/GenBank/DDBJ databases">
        <title>Draft genome sequence of Mycobacterium neoaurum DSM 44074.</title>
        <authorList>
            <person name="Croce O."/>
            <person name="Robert C."/>
            <person name="Raoult D."/>
            <person name="Drancourt M."/>
        </authorList>
    </citation>
    <scope>NUCLEOTIDE SEQUENCE</scope>
    <source>
        <strain evidence="2">DSM 44074</strain>
    </source>
</reference>
<sequence>MYVIIGGGMAGCAAAATLARAGRAVVLLEAGDALGGRTRTVTRGGFGVEVGAIYLLNSYDRTIAMLTDAGRGDLLTGWSPLAGLWDGRQLNAIRYDYIPSVLASSLLSFADKVRLAARAVQAIVSSAPDPFETDSLAEFDTGEDMESWARRRLGDNLFECFVRPLIEPSFGTDCRDLSIPYLQGLMKRAHRAKFFLPRAGMGSLCAELARDAQVRLGTEVTSVTARSDGSVLVGIADGTSLSATGVVVATDSATAAGLLGDAATADARRVLTEAPYASMAHVNLRWERDPWPSSAFEMLLPIGAGPRDVLGTIVKTARTSDLVPAGARMTDSYFSSEATRRLDDDELIAAALRHVGEILGSRYPQPEAEVFRFDRALATCPPGHYARMRDLRASMPPGIRLAGDYLAHLGVETAVVSGERAARQLLDS</sequence>
<dbReference type="Gene3D" id="3.90.660.20">
    <property type="entry name" value="Protoporphyrinogen oxidase, mitochondrial, domain 2"/>
    <property type="match status" value="1"/>
</dbReference>
<accession>A0AAV2WLG7</accession>
<dbReference type="SUPFAM" id="SSF54373">
    <property type="entry name" value="FAD-linked reductases, C-terminal domain"/>
    <property type="match status" value="1"/>
</dbReference>
<dbReference type="PANTHER" id="PTHR42923">
    <property type="entry name" value="PROTOPORPHYRINOGEN OXIDASE"/>
    <property type="match status" value="1"/>
</dbReference>